<feature type="compositionally biased region" description="Polar residues" evidence="1">
    <location>
        <begin position="351"/>
        <end position="364"/>
    </location>
</feature>
<dbReference type="AlphaFoldDB" id="A0A8H5H4D5"/>
<keyword evidence="2" id="KW-0812">Transmembrane</keyword>
<feature type="transmembrane region" description="Helical" evidence="2">
    <location>
        <begin position="161"/>
        <end position="184"/>
    </location>
</feature>
<reference evidence="3 4" key="1">
    <citation type="journal article" date="2020" name="ISME J.">
        <title>Uncovering the hidden diversity of litter-decomposition mechanisms in mushroom-forming fungi.</title>
        <authorList>
            <person name="Floudas D."/>
            <person name="Bentzer J."/>
            <person name="Ahren D."/>
            <person name="Johansson T."/>
            <person name="Persson P."/>
            <person name="Tunlid A."/>
        </authorList>
    </citation>
    <scope>NUCLEOTIDE SEQUENCE [LARGE SCALE GENOMIC DNA]</scope>
    <source>
        <strain evidence="3 4">CBS 661.87</strain>
    </source>
</reference>
<feature type="transmembrane region" description="Helical" evidence="2">
    <location>
        <begin position="238"/>
        <end position="258"/>
    </location>
</feature>
<feature type="transmembrane region" description="Helical" evidence="2">
    <location>
        <begin position="90"/>
        <end position="112"/>
    </location>
</feature>
<keyword evidence="2" id="KW-0472">Membrane</keyword>
<dbReference type="OrthoDB" id="3235847at2759"/>
<evidence type="ECO:0000313" key="3">
    <source>
        <dbReference type="EMBL" id="KAF5376512.1"/>
    </source>
</evidence>
<feature type="compositionally biased region" description="Basic and acidic residues" evidence="1">
    <location>
        <begin position="512"/>
        <end position="523"/>
    </location>
</feature>
<evidence type="ECO:0000256" key="2">
    <source>
        <dbReference type="SAM" id="Phobius"/>
    </source>
</evidence>
<accession>A0A8H5H4D5</accession>
<keyword evidence="4" id="KW-1185">Reference proteome</keyword>
<feature type="transmembrane region" description="Helical" evidence="2">
    <location>
        <begin position="21"/>
        <end position="39"/>
    </location>
</feature>
<name>A0A8H5H4D5_9AGAR</name>
<feature type="region of interest" description="Disordered" evidence="1">
    <location>
        <begin position="347"/>
        <end position="370"/>
    </location>
</feature>
<feature type="region of interest" description="Disordered" evidence="1">
    <location>
        <begin position="388"/>
        <end position="447"/>
    </location>
</feature>
<keyword evidence="2" id="KW-1133">Transmembrane helix</keyword>
<protein>
    <submittedName>
        <fullName evidence="3">Uncharacterized protein</fullName>
    </submittedName>
</protein>
<sequence length="523" mass="56776">MRPVFLCFDNHHLLFTRFDHTIAWPVSLFIFPFFVRATSRPHYDFKRSLRSRSVQMSTLPERPQGGPNIALIPLPPGFTLQQFFAFQSSLVSISLTAAIAFGIVVWDYFYLLPDEYKFYQRAKKAEWRTMLPYSFMILRCSGVVSVLASMCISSLQSDHCQVGLVISQIAAVIAVATSGIAFGHRALSVWGEQSRLVAWPVAAAYLLMVIAVSSQYRARNGPPTPFGSNCRILPFPSWAPLSHASSALFNAAVLVLMLRKSIEHGAQKSSISSVAFRNSVSPMAIATGASVTVMVIHALAPEHQLAKQLVLPFSTLITATMGARVFLAHRLSRAPSPRVQQSALGFHHSTGYRSGSDGANTTVHYNPKSRPGEVAYVLGTASPRVVYSTDTLETKGTSNPYTTFPSPPQRYAPSPSVTPAPSSRRSSYNSHQDTDGPSTPLMASASAGAGAQAVVAITHDLPQNPYTTFPPPPPSPSRVPQIVVRDASIDSATPLLKTMFGVPSLAGRKPRKGDDDHPKSAWV</sequence>
<feature type="region of interest" description="Disordered" evidence="1">
    <location>
        <begin position="503"/>
        <end position="523"/>
    </location>
</feature>
<proteinExistence type="predicted"/>
<feature type="transmembrane region" description="Helical" evidence="2">
    <location>
        <begin position="196"/>
        <end position="218"/>
    </location>
</feature>
<feature type="compositionally biased region" description="Low complexity" evidence="1">
    <location>
        <begin position="412"/>
        <end position="427"/>
    </location>
</feature>
<dbReference type="EMBL" id="JAACJP010000028">
    <property type="protein sequence ID" value="KAF5376512.1"/>
    <property type="molecule type" value="Genomic_DNA"/>
</dbReference>
<feature type="transmembrane region" description="Helical" evidence="2">
    <location>
        <begin position="279"/>
        <end position="300"/>
    </location>
</feature>
<evidence type="ECO:0000313" key="4">
    <source>
        <dbReference type="Proteomes" id="UP000565441"/>
    </source>
</evidence>
<gene>
    <name evidence="3" type="ORF">D9615_008577</name>
</gene>
<evidence type="ECO:0000256" key="1">
    <source>
        <dbReference type="SAM" id="MobiDB-lite"/>
    </source>
</evidence>
<feature type="transmembrane region" description="Helical" evidence="2">
    <location>
        <begin position="133"/>
        <end position="155"/>
    </location>
</feature>
<comment type="caution">
    <text evidence="3">The sequence shown here is derived from an EMBL/GenBank/DDBJ whole genome shotgun (WGS) entry which is preliminary data.</text>
</comment>
<dbReference type="Proteomes" id="UP000565441">
    <property type="component" value="Unassembled WGS sequence"/>
</dbReference>
<organism evidence="3 4">
    <name type="scientific">Tricholomella constricta</name>
    <dbReference type="NCBI Taxonomy" id="117010"/>
    <lineage>
        <taxon>Eukaryota</taxon>
        <taxon>Fungi</taxon>
        <taxon>Dikarya</taxon>
        <taxon>Basidiomycota</taxon>
        <taxon>Agaricomycotina</taxon>
        <taxon>Agaricomycetes</taxon>
        <taxon>Agaricomycetidae</taxon>
        <taxon>Agaricales</taxon>
        <taxon>Tricholomatineae</taxon>
        <taxon>Lyophyllaceae</taxon>
        <taxon>Tricholomella</taxon>
    </lineage>
</organism>
<feature type="transmembrane region" description="Helical" evidence="2">
    <location>
        <begin position="306"/>
        <end position="327"/>
    </location>
</feature>
<feature type="compositionally biased region" description="Polar residues" evidence="1">
    <location>
        <begin position="428"/>
        <end position="437"/>
    </location>
</feature>
<feature type="compositionally biased region" description="Polar residues" evidence="1">
    <location>
        <begin position="388"/>
        <end position="404"/>
    </location>
</feature>